<evidence type="ECO:0000256" key="1">
    <source>
        <dbReference type="SAM" id="MobiDB-lite"/>
    </source>
</evidence>
<gene>
    <name evidence="3" type="ORF">PCHDS_000517300</name>
</gene>
<proteinExistence type="predicted"/>
<dbReference type="NCBIfam" id="TIGR01599">
    <property type="entry name" value="PYST-A"/>
    <property type="match status" value="1"/>
</dbReference>
<organism evidence="3">
    <name type="scientific">Plasmodium chabaudi adami</name>
    <dbReference type="NCBI Taxonomy" id="5826"/>
    <lineage>
        <taxon>Eukaryota</taxon>
        <taxon>Sar</taxon>
        <taxon>Alveolata</taxon>
        <taxon>Apicomplexa</taxon>
        <taxon>Aconoidasida</taxon>
        <taxon>Haemosporida</taxon>
        <taxon>Plasmodiidae</taxon>
        <taxon>Plasmodium</taxon>
        <taxon>Plasmodium (Vinckeia)</taxon>
    </lineage>
</organism>
<accession>A0A1C6WIF6</accession>
<name>A0A1C6WIF6_PLACE</name>
<sequence>MNKGGIKTVFVLLSLVACAINITIASDSVPDVDDSNSVSTKNVASSNESHEKGSILTYPDPEETEKAAEIMDEIVYRLKRYANFNNGLTHYYEGGERKYSYFTEYENDIYGLRLHLKIPNPNKYNEIINELNKFKDVYRLGYYAKDVRKYYSNLILLHRHDQQINEESNENYFYLSATVELSEDMTIISSTSIDLNKTGVDKIIGQKNTAENPDMPKDHIDWSNVGREIVLNKNFAYVFGFLIKRESDHVGITYIEYKFDNIYCSNRTHLIKCVRHKANLVTNKMDAILKPFSD</sequence>
<protein>
    <recommendedName>
        <fullName evidence="4">Fam-a protein</fullName>
    </recommendedName>
</protein>
<evidence type="ECO:0000313" key="3">
    <source>
        <dbReference type="EMBL" id="SCL87579.1"/>
    </source>
</evidence>
<evidence type="ECO:0008006" key="4">
    <source>
        <dbReference type="Google" id="ProtNLM"/>
    </source>
</evidence>
<dbReference type="PROSITE" id="PS51257">
    <property type="entry name" value="PROKAR_LIPOPROTEIN"/>
    <property type="match status" value="1"/>
</dbReference>
<dbReference type="InterPro" id="IPR006486">
    <property type="entry name" value="PYST_A"/>
</dbReference>
<feature type="chain" id="PRO_5008749858" description="Fam-a protein" evidence="2">
    <location>
        <begin position="26"/>
        <end position="294"/>
    </location>
</feature>
<keyword evidence="2" id="KW-0732">Signal</keyword>
<dbReference type="AlphaFoldDB" id="A0A1C6WIF6"/>
<dbReference type="EMBL" id="FMIN01000235">
    <property type="protein sequence ID" value="SCL87579.1"/>
    <property type="molecule type" value="Genomic_DNA"/>
</dbReference>
<feature type="signal peptide" evidence="2">
    <location>
        <begin position="1"/>
        <end position="25"/>
    </location>
</feature>
<evidence type="ECO:0000256" key="2">
    <source>
        <dbReference type="SAM" id="SignalP"/>
    </source>
</evidence>
<feature type="region of interest" description="Disordered" evidence="1">
    <location>
        <begin position="30"/>
        <end position="59"/>
    </location>
</feature>
<reference evidence="3" key="1">
    <citation type="submission" date="2016-08" db="EMBL/GenBank/DDBJ databases">
        <authorList>
            <consortium name="Pathogen Informatics"/>
        </authorList>
    </citation>
    <scope>NUCLEOTIDE SEQUENCE</scope>
    <source>
        <strain evidence="3">DS</strain>
    </source>
</reference>
<dbReference type="Proteomes" id="UP000507536">
    <property type="component" value="Unassembled WGS sequence"/>
</dbReference>